<dbReference type="CDD" id="cd03156">
    <property type="entry name" value="uroplakin_I_like_LEL"/>
    <property type="match status" value="1"/>
</dbReference>
<dbReference type="InterPro" id="IPR008952">
    <property type="entry name" value="Tetraspanin_EC2_sf"/>
</dbReference>
<sequence length="316" mass="36315">MSDPLKDMNYRGFIRACGLFLLVIGAIICAIAVIGLVGMYRKSRRLTMTYVVALSVLTLIQITAVVLFSADRTIVGIQKVNKLIFKHFFKSLDESYKGFNSNDPVSIGWNLFMQQFNCCGIHGYTDFKSSNSFDEKWGEPIHTMVKPSAINFSVACCNSIEIRPRGFQGPCRAKDYIHKRGCIDVFWETADTYQTPVIALVAITCLIQLSQIIATCYNRIVKSNKFNNKMTDQRDTKKYNNVSPSKTNLKLGMKNTVYSEEKMWYPEVQRNNYISPQKQAWDTESRNESFHEGDKWYSGDRREPMKRPNRSLVMDF</sequence>
<evidence type="ECO:0000256" key="6">
    <source>
        <dbReference type="SAM" id="Phobius"/>
    </source>
</evidence>
<dbReference type="SUPFAM" id="SSF48652">
    <property type="entry name" value="Tetraspanin"/>
    <property type="match status" value="1"/>
</dbReference>
<evidence type="ECO:0000256" key="5">
    <source>
        <dbReference type="SAM" id="MobiDB-lite"/>
    </source>
</evidence>
<feature type="transmembrane region" description="Helical" evidence="6">
    <location>
        <begin position="12"/>
        <end position="37"/>
    </location>
</feature>
<accession>A0A6J8ENJ7</accession>
<dbReference type="Proteomes" id="UP000507470">
    <property type="component" value="Unassembled WGS sequence"/>
</dbReference>
<dbReference type="OrthoDB" id="6049429at2759"/>
<gene>
    <name evidence="7" type="ORF">MCOR_53615</name>
</gene>
<keyword evidence="4 6" id="KW-0472">Membrane</keyword>
<reference evidence="7 8" key="1">
    <citation type="submission" date="2020-06" db="EMBL/GenBank/DDBJ databases">
        <authorList>
            <person name="Li R."/>
            <person name="Bekaert M."/>
        </authorList>
    </citation>
    <scope>NUCLEOTIDE SEQUENCE [LARGE SCALE GENOMIC DNA]</scope>
    <source>
        <strain evidence="8">wild</strain>
    </source>
</reference>
<evidence type="ECO:0000256" key="2">
    <source>
        <dbReference type="ARBA" id="ARBA00022692"/>
    </source>
</evidence>
<name>A0A6J8ENJ7_MYTCO</name>
<keyword evidence="3 6" id="KW-1133">Transmembrane helix</keyword>
<organism evidence="7 8">
    <name type="scientific">Mytilus coruscus</name>
    <name type="common">Sea mussel</name>
    <dbReference type="NCBI Taxonomy" id="42192"/>
    <lineage>
        <taxon>Eukaryota</taxon>
        <taxon>Metazoa</taxon>
        <taxon>Spiralia</taxon>
        <taxon>Lophotrochozoa</taxon>
        <taxon>Mollusca</taxon>
        <taxon>Bivalvia</taxon>
        <taxon>Autobranchia</taxon>
        <taxon>Pteriomorphia</taxon>
        <taxon>Mytilida</taxon>
        <taxon>Mytiloidea</taxon>
        <taxon>Mytilidae</taxon>
        <taxon>Mytilinae</taxon>
        <taxon>Mytilus</taxon>
    </lineage>
</organism>
<dbReference type="Gene3D" id="1.10.1450.10">
    <property type="entry name" value="Tetraspanin"/>
    <property type="match status" value="1"/>
</dbReference>
<evidence type="ECO:0000256" key="3">
    <source>
        <dbReference type="ARBA" id="ARBA00022989"/>
    </source>
</evidence>
<evidence type="ECO:0008006" key="9">
    <source>
        <dbReference type="Google" id="ProtNLM"/>
    </source>
</evidence>
<feature type="region of interest" description="Disordered" evidence="5">
    <location>
        <begin position="276"/>
        <end position="316"/>
    </location>
</feature>
<dbReference type="PANTHER" id="PTHR19282">
    <property type="entry name" value="TETRASPANIN"/>
    <property type="match status" value="1"/>
</dbReference>
<evidence type="ECO:0000313" key="8">
    <source>
        <dbReference type="Proteomes" id="UP000507470"/>
    </source>
</evidence>
<comment type="subcellular location">
    <subcellularLocation>
        <location evidence="1">Membrane</location>
        <topology evidence="1">Multi-pass membrane protein</topology>
    </subcellularLocation>
</comment>
<evidence type="ECO:0000313" key="7">
    <source>
        <dbReference type="EMBL" id="CAC5421493.1"/>
    </source>
</evidence>
<feature type="compositionally biased region" description="Basic and acidic residues" evidence="5">
    <location>
        <begin position="281"/>
        <end position="306"/>
    </location>
</feature>
<proteinExistence type="predicted"/>
<evidence type="ECO:0000256" key="4">
    <source>
        <dbReference type="ARBA" id="ARBA00023136"/>
    </source>
</evidence>
<dbReference type="Pfam" id="PF00335">
    <property type="entry name" value="Tetraspanin"/>
    <property type="match status" value="1"/>
</dbReference>
<dbReference type="EMBL" id="CACVKT020009355">
    <property type="protein sequence ID" value="CAC5421493.1"/>
    <property type="molecule type" value="Genomic_DNA"/>
</dbReference>
<keyword evidence="8" id="KW-1185">Reference proteome</keyword>
<dbReference type="GO" id="GO:0005886">
    <property type="term" value="C:plasma membrane"/>
    <property type="evidence" value="ECO:0007669"/>
    <property type="project" value="TreeGrafter"/>
</dbReference>
<dbReference type="AlphaFoldDB" id="A0A6J8ENJ7"/>
<dbReference type="PANTHER" id="PTHR19282:SF544">
    <property type="entry name" value="TETRASPANIN"/>
    <property type="match status" value="1"/>
</dbReference>
<feature type="transmembrane region" description="Helical" evidence="6">
    <location>
        <begin position="49"/>
        <end position="70"/>
    </location>
</feature>
<keyword evidence="2 6" id="KW-0812">Transmembrane</keyword>
<evidence type="ECO:0000256" key="1">
    <source>
        <dbReference type="ARBA" id="ARBA00004141"/>
    </source>
</evidence>
<dbReference type="InterPro" id="IPR018499">
    <property type="entry name" value="Tetraspanin/Peripherin"/>
</dbReference>
<protein>
    <recommendedName>
        <fullName evidence="9">Tetraspanin</fullName>
    </recommendedName>
</protein>